<feature type="region of interest" description="Disordered" evidence="1">
    <location>
        <begin position="383"/>
        <end position="408"/>
    </location>
</feature>
<comment type="caution">
    <text evidence="2">The sequence shown here is derived from an EMBL/GenBank/DDBJ whole genome shotgun (WGS) entry which is preliminary data.</text>
</comment>
<proteinExistence type="predicted"/>
<name>A0ABP9YMP3_9FUNG</name>
<feature type="compositionally biased region" description="Basic and acidic residues" evidence="1">
    <location>
        <begin position="384"/>
        <end position="401"/>
    </location>
</feature>
<keyword evidence="3" id="KW-1185">Reference proteome</keyword>
<sequence>MSKNNNSQLPRAGSNIDVMRVGYITLNNKDRDIVGGDIEDEHMEDEHMEDIHMEDQDIEDEDTDYEDTDDENIEDESSRARTQESQQINTSEGSNTHTPTTEASNASGGRRSCRLMAGLSNTTGSSMTSTPTAGSSNSVIYTTSIGADNANATNSKHFTSEKDDDYYKMINELTAKRKIIRRIRLPVHPSACIVCRLCLICSHKHGQAACPCASLGEGTPKKGYRLLPFMTDSRVIVSDFACRHLRKFTIDWVEKNAHKVYQPLHYANAVPAGYISVCSAHSSKYFSDCKNKFKNAKNANRLAPDSVRYQMYEEEKKRIEFPTGIFKYISDRRAGWNQSKVDMHKKQNKSKFYLLCLDTCESVAIDEGKTTGGNSRVTIRKRKAADVLEKSNKKGNKKEDNSSSTEDDPDLVTVSIWNAPSLETHSLNDSYNLSFTLLHLPGPKAADALVFENINIRKRESFSELLKVIKREIMPVDTSQVRFRFVKNYESVIEMQSSLFDKYSGECIRVRKKFLPCSINILMAKEEE</sequence>
<evidence type="ECO:0000313" key="3">
    <source>
        <dbReference type="Proteomes" id="UP001473302"/>
    </source>
</evidence>
<dbReference type="Proteomes" id="UP001473302">
    <property type="component" value="Unassembled WGS sequence"/>
</dbReference>
<feature type="compositionally biased region" description="Polar residues" evidence="1">
    <location>
        <begin position="83"/>
        <end position="107"/>
    </location>
</feature>
<feature type="region of interest" description="Disordered" evidence="1">
    <location>
        <begin position="49"/>
        <end position="111"/>
    </location>
</feature>
<gene>
    <name evidence="2" type="ORF">MFLAVUS_001513</name>
</gene>
<accession>A0ABP9YMP3</accession>
<evidence type="ECO:0000313" key="2">
    <source>
        <dbReference type="EMBL" id="GAA5808130.1"/>
    </source>
</evidence>
<protein>
    <submittedName>
        <fullName evidence="2">Uncharacterized protein</fullName>
    </submittedName>
</protein>
<dbReference type="EMBL" id="BAABUK010000003">
    <property type="protein sequence ID" value="GAA5808130.1"/>
    <property type="molecule type" value="Genomic_DNA"/>
</dbReference>
<feature type="compositionally biased region" description="Acidic residues" evidence="1">
    <location>
        <begin position="56"/>
        <end position="75"/>
    </location>
</feature>
<organism evidence="2 3">
    <name type="scientific">Mucor flavus</name>
    <dbReference type="NCBI Taxonomy" id="439312"/>
    <lineage>
        <taxon>Eukaryota</taxon>
        <taxon>Fungi</taxon>
        <taxon>Fungi incertae sedis</taxon>
        <taxon>Mucoromycota</taxon>
        <taxon>Mucoromycotina</taxon>
        <taxon>Mucoromycetes</taxon>
        <taxon>Mucorales</taxon>
        <taxon>Mucorineae</taxon>
        <taxon>Mucoraceae</taxon>
        <taxon>Mucor</taxon>
    </lineage>
</organism>
<reference evidence="2 3" key="1">
    <citation type="submission" date="2024-04" db="EMBL/GenBank/DDBJ databases">
        <title>genome sequences of Mucor flavus KT1a and Helicostylum pulchrum KT1b strains isolated from the surface of a dry-aged beef.</title>
        <authorList>
            <person name="Toyotome T."/>
            <person name="Hosono M."/>
            <person name="Torimaru M."/>
            <person name="Fukuda K."/>
            <person name="Mikami N."/>
        </authorList>
    </citation>
    <scope>NUCLEOTIDE SEQUENCE [LARGE SCALE GENOMIC DNA]</scope>
    <source>
        <strain evidence="2 3">KT1a</strain>
    </source>
</reference>
<evidence type="ECO:0000256" key="1">
    <source>
        <dbReference type="SAM" id="MobiDB-lite"/>
    </source>
</evidence>